<dbReference type="Proteomes" id="UP000825123">
    <property type="component" value="Chromosome"/>
</dbReference>
<reference evidence="5 6" key="1">
    <citation type="submission" date="2021-04" db="EMBL/GenBank/DDBJ databases">
        <title>Complete genome sequence of Stygiolobus sp. KN-1.</title>
        <authorList>
            <person name="Nakamura K."/>
            <person name="Sakai H."/>
            <person name="Kurosawa N."/>
        </authorList>
    </citation>
    <scope>NUCLEOTIDE SEQUENCE [LARGE SCALE GENOMIC DNA]</scope>
    <source>
        <strain evidence="5 6">KN-1</strain>
    </source>
</reference>
<feature type="domain" description="LamG-like jellyroll fold" evidence="4">
    <location>
        <begin position="224"/>
        <end position="354"/>
    </location>
</feature>
<dbReference type="RefSeq" id="WP_221289639.1">
    <property type="nucleotide sequence ID" value="NZ_AP024597.1"/>
</dbReference>
<evidence type="ECO:0000313" key="6">
    <source>
        <dbReference type="Proteomes" id="UP000825123"/>
    </source>
</evidence>
<dbReference type="Pfam" id="PF13385">
    <property type="entry name" value="Laminin_G_3"/>
    <property type="match status" value="1"/>
</dbReference>
<accession>A0A8D5U527</accession>
<keyword evidence="2" id="KW-1015">Disulfide bond</keyword>
<evidence type="ECO:0000256" key="1">
    <source>
        <dbReference type="ARBA" id="ARBA00022729"/>
    </source>
</evidence>
<dbReference type="GeneID" id="66162686"/>
<dbReference type="InterPro" id="IPR006558">
    <property type="entry name" value="LamG-like"/>
</dbReference>
<dbReference type="EMBL" id="AP024597">
    <property type="protein sequence ID" value="BCU69640.1"/>
    <property type="molecule type" value="Genomic_DNA"/>
</dbReference>
<dbReference type="Gene3D" id="2.60.120.200">
    <property type="match status" value="1"/>
</dbReference>
<feature type="region of interest" description="Disordered" evidence="3">
    <location>
        <begin position="34"/>
        <end position="69"/>
    </location>
</feature>
<dbReference type="InterPro" id="IPR013320">
    <property type="entry name" value="ConA-like_dom_sf"/>
</dbReference>
<organism evidence="5 6">
    <name type="scientific">Stygiolobus caldivivus</name>
    <dbReference type="NCBI Taxonomy" id="2824673"/>
    <lineage>
        <taxon>Archaea</taxon>
        <taxon>Thermoproteota</taxon>
        <taxon>Thermoprotei</taxon>
        <taxon>Sulfolobales</taxon>
        <taxon>Sulfolobaceae</taxon>
        <taxon>Stygiolobus</taxon>
    </lineage>
</organism>
<gene>
    <name evidence="5" type="ORF">KN1_09370</name>
</gene>
<sequence length="405" mass="43718">MVRINRRKFIITSSIAAGALISTPFIIKEIETPNNTPTNNIVKTQNSIFSPSSSSASPSSTSSSSSNESLPIPPYEAIVYGTPNSGYKVITSSGVIFNGSCSDGSGTCGIFEAINYLKQNSGGFGAVRLLGQFYPVNSPTVNTQGITIMGDNAQIFINPASAPAFIQLLPQMENVKVLWYSNLGVVNTILNYRPSFSLQPYVLFTSTSQALFFENGDLSLGSPSQFTISFWAYANSGGYAGTLLSYGSTQKGAAWVIKSYQNNVYFLGSSGSISGSAVQNKEYHIAVTYDNGNATLYINGNEVASGTVTINYPSLAYLWLWNFPIYSQQGGPNPPSWYGYIENVQFYNEVLSHSQITALASSPTQDPVSTSVSFWALYRYLMFIGDLISGKGFQRMGALLLSGVF</sequence>
<name>A0A8D5U527_9CREN</name>
<dbReference type="AlphaFoldDB" id="A0A8D5U527"/>
<dbReference type="KEGG" id="csty:KN1_09370"/>
<protein>
    <recommendedName>
        <fullName evidence="4">LamG-like jellyroll fold domain-containing protein</fullName>
    </recommendedName>
</protein>
<dbReference type="SUPFAM" id="SSF49899">
    <property type="entry name" value="Concanavalin A-like lectins/glucanases"/>
    <property type="match status" value="1"/>
</dbReference>
<evidence type="ECO:0000313" key="5">
    <source>
        <dbReference type="EMBL" id="BCU69640.1"/>
    </source>
</evidence>
<evidence type="ECO:0000259" key="4">
    <source>
        <dbReference type="SMART" id="SM00560"/>
    </source>
</evidence>
<dbReference type="SMART" id="SM00560">
    <property type="entry name" value="LamGL"/>
    <property type="match status" value="1"/>
</dbReference>
<evidence type="ECO:0000256" key="2">
    <source>
        <dbReference type="ARBA" id="ARBA00023157"/>
    </source>
</evidence>
<proteinExistence type="predicted"/>
<evidence type="ECO:0000256" key="3">
    <source>
        <dbReference type="SAM" id="MobiDB-lite"/>
    </source>
</evidence>
<keyword evidence="6" id="KW-1185">Reference proteome</keyword>
<feature type="compositionally biased region" description="Low complexity" evidence="3">
    <location>
        <begin position="47"/>
        <end position="69"/>
    </location>
</feature>
<keyword evidence="1" id="KW-0732">Signal</keyword>